<dbReference type="AlphaFoldDB" id="O24673"/>
<reference evidence="1" key="1">
    <citation type="journal article" date="1997" name="Curr. Genet.">
        <title>Molecular characterization of two large DNA plasmids in the red alga Porphyra pulchra.</title>
        <authorList>
            <person name="Moon D.A."/>
            <person name="Goff L.J."/>
        </authorList>
    </citation>
    <scope>NUCLEOTIDE SEQUENCE</scope>
    <source>
        <plasmid evidence="1">Pp6859</plasmid>
    </source>
</reference>
<organism evidence="1">
    <name type="scientific">Pyropia pulchra</name>
    <dbReference type="NCBI Taxonomy" id="60925"/>
    <lineage>
        <taxon>Eukaryota</taxon>
        <taxon>Rhodophyta</taxon>
        <taxon>Bangiophyceae</taxon>
        <taxon>Bangiales</taxon>
        <taxon>Bangiaceae</taxon>
        <taxon>Pyropia</taxon>
    </lineage>
</organism>
<evidence type="ECO:0000313" key="1">
    <source>
        <dbReference type="EMBL" id="AAB68815.1"/>
    </source>
</evidence>
<protein>
    <submittedName>
        <fullName evidence="1">Uncharacterized protein</fullName>
    </submittedName>
</protein>
<keyword evidence="1" id="KW-0614">Plasmid</keyword>
<geneLocation type="plasmid" evidence="1">
    <name>Pp6859</name>
</geneLocation>
<dbReference type="EMBL" id="AF002712">
    <property type="protein sequence ID" value="AAB68815.1"/>
    <property type="molecule type" value="Genomic_DNA"/>
</dbReference>
<accession>O24673</accession>
<name>O24673_9RHOD</name>
<sequence>MNDCLFYYKKNKHIYTKNVSLDNIEKNKNIYLPIVVDTEFVTRTFPYEGTYGGKDFTITVQVKGINSEEMIFLHPEVYDIARGSLLNQPNQLPLFETEFIILTILEN</sequence>
<proteinExistence type="predicted"/>